<dbReference type="AlphaFoldDB" id="A0AAE0ZM26"/>
<evidence type="ECO:0000313" key="1">
    <source>
        <dbReference type="EMBL" id="KAK3770967.1"/>
    </source>
</evidence>
<proteinExistence type="predicted"/>
<protein>
    <submittedName>
        <fullName evidence="1">Uncharacterized protein</fullName>
    </submittedName>
</protein>
<sequence>MLTQTQTKYSRCANQSDDLRETIEIHECYGSTAKRQTALRPLAAAAAEVMNDAQLDTESGPSPRMLRSRHEVCSVCGGADDWRRGRRASRGVTAQGVRNCARPYI</sequence>
<comment type="caution">
    <text evidence="1">The sequence shown here is derived from an EMBL/GenBank/DDBJ whole genome shotgun (WGS) entry which is preliminary data.</text>
</comment>
<keyword evidence="2" id="KW-1185">Reference proteome</keyword>
<name>A0AAE0ZM26_9GAST</name>
<reference evidence="1" key="1">
    <citation type="journal article" date="2023" name="G3 (Bethesda)">
        <title>A reference genome for the long-term kleptoplast-retaining sea slug Elysia crispata morphotype clarki.</title>
        <authorList>
            <person name="Eastman K.E."/>
            <person name="Pendleton A.L."/>
            <person name="Shaikh M.A."/>
            <person name="Suttiyut T."/>
            <person name="Ogas R."/>
            <person name="Tomko P."/>
            <person name="Gavelis G."/>
            <person name="Widhalm J.R."/>
            <person name="Wisecaver J.H."/>
        </authorList>
    </citation>
    <scope>NUCLEOTIDE SEQUENCE</scope>
    <source>
        <strain evidence="1">ECLA1</strain>
    </source>
</reference>
<accession>A0AAE0ZM26</accession>
<dbReference type="Proteomes" id="UP001283361">
    <property type="component" value="Unassembled WGS sequence"/>
</dbReference>
<dbReference type="EMBL" id="JAWDGP010003779">
    <property type="protein sequence ID" value="KAK3770967.1"/>
    <property type="molecule type" value="Genomic_DNA"/>
</dbReference>
<evidence type="ECO:0000313" key="2">
    <source>
        <dbReference type="Proteomes" id="UP001283361"/>
    </source>
</evidence>
<organism evidence="1 2">
    <name type="scientific">Elysia crispata</name>
    <name type="common">lettuce slug</name>
    <dbReference type="NCBI Taxonomy" id="231223"/>
    <lineage>
        <taxon>Eukaryota</taxon>
        <taxon>Metazoa</taxon>
        <taxon>Spiralia</taxon>
        <taxon>Lophotrochozoa</taxon>
        <taxon>Mollusca</taxon>
        <taxon>Gastropoda</taxon>
        <taxon>Heterobranchia</taxon>
        <taxon>Euthyneura</taxon>
        <taxon>Panpulmonata</taxon>
        <taxon>Sacoglossa</taxon>
        <taxon>Placobranchoidea</taxon>
        <taxon>Plakobranchidae</taxon>
        <taxon>Elysia</taxon>
    </lineage>
</organism>
<gene>
    <name evidence="1" type="ORF">RRG08_029057</name>
</gene>